<dbReference type="PRINTS" id="PR00505">
    <property type="entry name" value="D12N6MTFRASE"/>
</dbReference>
<dbReference type="PANTHER" id="PTHR30481:SF4">
    <property type="entry name" value="SITE-SPECIFIC DNA-METHYLTRANSFERASE (ADENINE-SPECIFIC)"/>
    <property type="match status" value="1"/>
</dbReference>
<reference evidence="7" key="1">
    <citation type="journal article" date="2014" name="Int. J. Syst. Evol. Microbiol.">
        <title>Complete genome sequence of Corynebacterium casei LMG S-19264T (=DSM 44701T), isolated from a smear-ripened cheese.</title>
        <authorList>
            <consortium name="US DOE Joint Genome Institute (JGI-PGF)"/>
            <person name="Walter F."/>
            <person name="Albersmeier A."/>
            <person name="Kalinowski J."/>
            <person name="Ruckert C."/>
        </authorList>
    </citation>
    <scope>NUCLEOTIDE SEQUENCE</scope>
    <source>
        <strain evidence="7">CGMCC 1.12426</strain>
    </source>
</reference>
<evidence type="ECO:0000313" key="7">
    <source>
        <dbReference type="EMBL" id="GGB55417.1"/>
    </source>
</evidence>
<dbReference type="GO" id="GO:0006298">
    <property type="term" value="P:mismatch repair"/>
    <property type="evidence" value="ECO:0007669"/>
    <property type="project" value="TreeGrafter"/>
</dbReference>
<dbReference type="OrthoDB" id="9805629at2"/>
<dbReference type="Gene3D" id="3.40.50.150">
    <property type="entry name" value="Vaccinia Virus protein VP39"/>
    <property type="match status" value="1"/>
</dbReference>
<proteinExistence type="inferred from homology"/>
<keyword evidence="8" id="KW-1185">Reference proteome</keyword>
<dbReference type="InterPro" id="IPR029063">
    <property type="entry name" value="SAM-dependent_MTases_sf"/>
</dbReference>
<dbReference type="InterPro" id="IPR012263">
    <property type="entry name" value="M_m6A_EcoRV"/>
</dbReference>
<reference evidence="7" key="2">
    <citation type="submission" date="2020-09" db="EMBL/GenBank/DDBJ databases">
        <authorList>
            <person name="Sun Q."/>
            <person name="Zhou Y."/>
        </authorList>
    </citation>
    <scope>NUCLEOTIDE SEQUENCE</scope>
    <source>
        <strain evidence="7">CGMCC 1.12426</strain>
    </source>
</reference>
<evidence type="ECO:0000256" key="3">
    <source>
        <dbReference type="ARBA" id="ARBA00022603"/>
    </source>
</evidence>
<organism evidence="7 8">
    <name type="scientific">Roseibium aquae</name>
    <dbReference type="NCBI Taxonomy" id="1323746"/>
    <lineage>
        <taxon>Bacteria</taxon>
        <taxon>Pseudomonadati</taxon>
        <taxon>Pseudomonadota</taxon>
        <taxon>Alphaproteobacteria</taxon>
        <taxon>Hyphomicrobiales</taxon>
        <taxon>Stappiaceae</taxon>
        <taxon>Roseibium</taxon>
    </lineage>
</organism>
<dbReference type="AlphaFoldDB" id="A0A916X333"/>
<dbReference type="GO" id="GO:0032259">
    <property type="term" value="P:methylation"/>
    <property type="evidence" value="ECO:0007669"/>
    <property type="project" value="UniProtKB-KW"/>
</dbReference>
<gene>
    <name evidence="7" type="ORF">GCM10011316_29350</name>
</gene>
<name>A0A916X333_9HYPH</name>
<dbReference type="PIRSF" id="PIRSF000398">
    <property type="entry name" value="M_m6A_EcoRV"/>
    <property type="match status" value="1"/>
</dbReference>
<accession>A0A916X333</accession>
<dbReference type="Pfam" id="PF02086">
    <property type="entry name" value="MethyltransfD12"/>
    <property type="match status" value="1"/>
</dbReference>
<evidence type="ECO:0000256" key="4">
    <source>
        <dbReference type="ARBA" id="ARBA00022679"/>
    </source>
</evidence>
<sequence>MPSDPTPDQSRALETIRPVVPVAPYIGGKHRLAKRIAAKLQALPHSVYAEPFVGMGGVFFRRPFRAPCEIVNDISGDVVTLFRILQRHYPQFLEVLRFQLTSRSEFERLLKTDPNTLTDLERAARFLYIQRISFAGKVKGRTFGVSLTRGARFDLSRVVPLLEDVHERLSGVIIEQLAYGDCIARYDRPGTLFYLDPPYWDCETYYGDGVFGPQDFERLANQLIEIKGRFLLSINDAPEIRQAFGAFHIEEVDVTYSASKTRSKRVTELLISN</sequence>
<evidence type="ECO:0000256" key="6">
    <source>
        <dbReference type="ARBA" id="ARBA00047942"/>
    </source>
</evidence>
<dbReference type="PANTHER" id="PTHR30481">
    <property type="entry name" value="DNA ADENINE METHYLASE"/>
    <property type="match status" value="1"/>
</dbReference>
<evidence type="ECO:0000256" key="2">
    <source>
        <dbReference type="ARBA" id="ARBA00011900"/>
    </source>
</evidence>
<dbReference type="Proteomes" id="UP000605148">
    <property type="component" value="Unassembled WGS sequence"/>
</dbReference>
<dbReference type="EC" id="2.1.1.72" evidence="2"/>
<dbReference type="GO" id="GO:1904047">
    <property type="term" value="F:S-adenosyl-L-methionine binding"/>
    <property type="evidence" value="ECO:0007669"/>
    <property type="project" value="TreeGrafter"/>
</dbReference>
<dbReference type="GO" id="GO:0009007">
    <property type="term" value="F:site-specific DNA-methyltransferase (adenine-specific) activity"/>
    <property type="evidence" value="ECO:0007669"/>
    <property type="project" value="UniProtKB-EC"/>
</dbReference>
<comment type="catalytic activity">
    <reaction evidence="6">
        <text>a 2'-deoxyadenosine in DNA + S-adenosyl-L-methionine = an N(6)-methyl-2'-deoxyadenosine in DNA + S-adenosyl-L-homocysteine + H(+)</text>
        <dbReference type="Rhea" id="RHEA:15197"/>
        <dbReference type="Rhea" id="RHEA-COMP:12418"/>
        <dbReference type="Rhea" id="RHEA-COMP:12419"/>
        <dbReference type="ChEBI" id="CHEBI:15378"/>
        <dbReference type="ChEBI" id="CHEBI:57856"/>
        <dbReference type="ChEBI" id="CHEBI:59789"/>
        <dbReference type="ChEBI" id="CHEBI:90615"/>
        <dbReference type="ChEBI" id="CHEBI:90616"/>
        <dbReference type="EC" id="2.1.1.72"/>
    </reaction>
</comment>
<keyword evidence="5" id="KW-0949">S-adenosyl-L-methionine</keyword>
<dbReference type="Gene3D" id="1.10.1020.10">
    <property type="entry name" value="Adenine-specific Methyltransferase, Domain 2"/>
    <property type="match status" value="1"/>
</dbReference>
<dbReference type="InterPro" id="IPR023095">
    <property type="entry name" value="Ade_MeTrfase_dom_2"/>
</dbReference>
<protein>
    <recommendedName>
        <fullName evidence="2">site-specific DNA-methyltransferase (adenine-specific)</fullName>
        <ecNumber evidence="2">2.1.1.72</ecNumber>
    </recommendedName>
</protein>
<dbReference type="SUPFAM" id="SSF53335">
    <property type="entry name" value="S-adenosyl-L-methionine-dependent methyltransferases"/>
    <property type="match status" value="1"/>
</dbReference>
<comment type="caution">
    <text evidence="7">The sequence shown here is derived from an EMBL/GenBank/DDBJ whole genome shotgun (WGS) entry which is preliminary data.</text>
</comment>
<dbReference type="EMBL" id="BMFA01000008">
    <property type="protein sequence ID" value="GGB55417.1"/>
    <property type="molecule type" value="Genomic_DNA"/>
</dbReference>
<dbReference type="GO" id="GO:0009307">
    <property type="term" value="P:DNA restriction-modification system"/>
    <property type="evidence" value="ECO:0007669"/>
    <property type="project" value="InterPro"/>
</dbReference>
<dbReference type="RefSeq" id="WP_150497726.1">
    <property type="nucleotide sequence ID" value="NZ_BMFA01000008.1"/>
</dbReference>
<evidence type="ECO:0000256" key="5">
    <source>
        <dbReference type="ARBA" id="ARBA00022691"/>
    </source>
</evidence>
<evidence type="ECO:0000313" key="8">
    <source>
        <dbReference type="Proteomes" id="UP000605148"/>
    </source>
</evidence>
<keyword evidence="3 7" id="KW-0489">Methyltransferase</keyword>
<keyword evidence="4" id="KW-0808">Transferase</keyword>
<comment type="similarity">
    <text evidence="1">Belongs to the N(4)/N(6)-methyltransferase family.</text>
</comment>
<dbReference type="GO" id="GO:0043565">
    <property type="term" value="F:sequence-specific DNA binding"/>
    <property type="evidence" value="ECO:0007669"/>
    <property type="project" value="TreeGrafter"/>
</dbReference>
<dbReference type="InterPro" id="IPR012327">
    <property type="entry name" value="MeTrfase_D12"/>
</dbReference>
<evidence type="ECO:0000256" key="1">
    <source>
        <dbReference type="ARBA" id="ARBA00006594"/>
    </source>
</evidence>